<dbReference type="Gene3D" id="3.90.1150.10">
    <property type="entry name" value="Aspartate Aminotransferase, domain 1"/>
    <property type="match status" value="1"/>
</dbReference>
<dbReference type="InterPro" id="IPR004636">
    <property type="entry name" value="AcOrn/SuccOrn_fam"/>
</dbReference>
<dbReference type="InterPro" id="IPR015421">
    <property type="entry name" value="PyrdxlP-dep_Trfase_major"/>
</dbReference>
<dbReference type="STRING" id="52247.A0A4V4NG58"/>
<comment type="subcellular location">
    <subcellularLocation>
        <location evidence="2">Mitochondrion</location>
    </subcellularLocation>
</comment>
<organism evidence="12 13">
    <name type="scientific">Pichia inconspicua</name>
    <dbReference type="NCBI Taxonomy" id="52247"/>
    <lineage>
        <taxon>Eukaryota</taxon>
        <taxon>Fungi</taxon>
        <taxon>Dikarya</taxon>
        <taxon>Ascomycota</taxon>
        <taxon>Saccharomycotina</taxon>
        <taxon>Pichiomycetes</taxon>
        <taxon>Pichiales</taxon>
        <taxon>Pichiaceae</taxon>
        <taxon>Pichia</taxon>
    </lineage>
</organism>
<comment type="similarity">
    <text evidence="4 11">Belongs to the class-III pyridoxal-phosphate-dependent aminotransferase family.</text>
</comment>
<dbReference type="SUPFAM" id="SSF53383">
    <property type="entry name" value="PLP-dependent transferases"/>
    <property type="match status" value="1"/>
</dbReference>
<dbReference type="GO" id="GO:0030170">
    <property type="term" value="F:pyridoxal phosphate binding"/>
    <property type="evidence" value="ECO:0007669"/>
    <property type="project" value="InterPro"/>
</dbReference>
<dbReference type="GO" id="GO:0003992">
    <property type="term" value="F:N2-acetyl-L-ornithine:2-oxoglutarate 5-aminotransferase activity"/>
    <property type="evidence" value="ECO:0007669"/>
    <property type="project" value="UniProtKB-EC"/>
</dbReference>
<dbReference type="NCBIfam" id="NF002325">
    <property type="entry name" value="PRK01278.1"/>
    <property type="match status" value="1"/>
</dbReference>
<keyword evidence="10 11" id="KW-0663">Pyridoxal phosphate</keyword>
<dbReference type="EMBL" id="SELW01000121">
    <property type="protein sequence ID" value="TID30690.1"/>
    <property type="molecule type" value="Genomic_DNA"/>
</dbReference>
<dbReference type="UniPathway" id="UPA00068">
    <property type="reaction ID" value="UER00109"/>
</dbReference>
<evidence type="ECO:0000256" key="7">
    <source>
        <dbReference type="ARBA" id="ARBA00022576"/>
    </source>
</evidence>
<dbReference type="PIRSF" id="PIRSF000521">
    <property type="entry name" value="Transaminase_4ab_Lys_Orn"/>
    <property type="match status" value="1"/>
</dbReference>
<dbReference type="PANTHER" id="PTHR11986:SF79">
    <property type="entry name" value="ACETYLORNITHINE AMINOTRANSFERASE, MITOCHONDRIAL"/>
    <property type="match status" value="1"/>
</dbReference>
<evidence type="ECO:0000256" key="10">
    <source>
        <dbReference type="ARBA" id="ARBA00022898"/>
    </source>
</evidence>
<evidence type="ECO:0000256" key="5">
    <source>
        <dbReference type="ARBA" id="ARBA00012919"/>
    </source>
</evidence>
<evidence type="ECO:0000313" key="13">
    <source>
        <dbReference type="Proteomes" id="UP000307173"/>
    </source>
</evidence>
<evidence type="ECO:0000256" key="8">
    <source>
        <dbReference type="ARBA" id="ARBA00022605"/>
    </source>
</evidence>
<dbReference type="GO" id="GO:0005759">
    <property type="term" value="C:mitochondrial matrix"/>
    <property type="evidence" value="ECO:0007669"/>
    <property type="project" value="TreeGrafter"/>
</dbReference>
<dbReference type="CDD" id="cd00610">
    <property type="entry name" value="OAT_like"/>
    <property type="match status" value="1"/>
</dbReference>
<dbReference type="GO" id="GO:0006526">
    <property type="term" value="P:L-arginine biosynthetic process"/>
    <property type="evidence" value="ECO:0007669"/>
    <property type="project" value="UniProtKB-UniPathway"/>
</dbReference>
<comment type="pathway">
    <text evidence="3">Amino-acid biosynthesis; L-arginine biosynthesis; N(2)-acetyl-L-ornithine from L-glutamate: step 4/4.</text>
</comment>
<dbReference type="Gene3D" id="3.40.640.10">
    <property type="entry name" value="Type I PLP-dependent aspartate aminotransferase-like (Major domain)"/>
    <property type="match status" value="1"/>
</dbReference>
<protein>
    <recommendedName>
        <fullName evidence="6">Acetylornithine aminotransferase, mitochondrial</fullName>
        <ecNumber evidence="5">2.6.1.11</ecNumber>
    </recommendedName>
</protein>
<evidence type="ECO:0000256" key="11">
    <source>
        <dbReference type="RuleBase" id="RU003560"/>
    </source>
</evidence>
<dbReference type="InterPro" id="IPR005814">
    <property type="entry name" value="Aminotrans_3"/>
</dbReference>
<evidence type="ECO:0000256" key="2">
    <source>
        <dbReference type="ARBA" id="ARBA00004173"/>
    </source>
</evidence>
<dbReference type="HAMAP" id="MF_01107">
    <property type="entry name" value="ArgD_aminotrans_3"/>
    <property type="match status" value="1"/>
</dbReference>
<dbReference type="FunFam" id="3.40.640.10:FF:000004">
    <property type="entry name" value="Acetylornithine aminotransferase"/>
    <property type="match status" value="1"/>
</dbReference>
<keyword evidence="9" id="KW-0808">Transferase</keyword>
<dbReference type="InterPro" id="IPR049704">
    <property type="entry name" value="Aminotrans_3_PPA_site"/>
</dbReference>
<comment type="caution">
    <text evidence="12">The sequence shown here is derived from an EMBL/GenBank/DDBJ whole genome shotgun (WGS) entry which is preliminary data.</text>
</comment>
<reference evidence="12 13" key="1">
    <citation type="journal article" date="2019" name="Front. Genet.">
        <title>Whole-Genome Sequencing of the Opportunistic Yeast Pathogen Candida inconspicua Uncovers Its Hybrid Origin.</title>
        <authorList>
            <person name="Mixao V."/>
            <person name="Hansen A.P."/>
            <person name="Saus E."/>
            <person name="Boekhout T."/>
            <person name="Lass-Florl C."/>
            <person name="Gabaldon T."/>
        </authorList>
    </citation>
    <scope>NUCLEOTIDE SEQUENCE [LARGE SCALE GENOMIC DNA]</scope>
    <source>
        <strain evidence="12 13">CBS 180</strain>
    </source>
</reference>
<dbReference type="Pfam" id="PF00202">
    <property type="entry name" value="Aminotran_3"/>
    <property type="match status" value="1"/>
</dbReference>
<keyword evidence="7" id="KW-0032">Aminotransferase</keyword>
<dbReference type="OrthoDB" id="5419315at2759"/>
<dbReference type="InterPro" id="IPR015424">
    <property type="entry name" value="PyrdxlP-dep_Trfase"/>
</dbReference>
<dbReference type="NCBIfam" id="TIGR00707">
    <property type="entry name" value="argD"/>
    <property type="match status" value="1"/>
</dbReference>
<sequence>MFRLNKVARLHNSLIKVQKTSQRFVSTKDFLDSHVDYQVTTYSRPEMIITSAKGSYLYDLDQKKYIDFTSGIAVVSLGHSDSGITKILSEQSQTLMHCSNLYYNQWTLELSKQLVDKTKKFGGMHDASRAFFCNSGTEANEAALKFARKHGKSISETKTEFITFKNSFHGRTFGALSVTPNPKYQAPFSPLVPGVHVATPNDIDSVKKLINENTCGVIIEPVQGEGGVHKMDPNFLAQLKKLCKQNNALLIYDEIQCGMGRTGTLWAHSKLPKEAHPDILTMAKALGNGFPIGATLITEEVEKVLKVGDHGTTFGGNPLACRVGCYVLDKIADAEFLKNVEEKGKFTTSLLNKLKKKYGDYIVEVRGDGLILGLQCKEDPSPIVQKAKDLGLLIITAGGNTIRFVPPLTIDEDTLTAGVEILDKAFEVVLKK</sequence>
<evidence type="ECO:0000256" key="9">
    <source>
        <dbReference type="ARBA" id="ARBA00022679"/>
    </source>
</evidence>
<gene>
    <name evidence="12" type="ORF">CANINC_000606</name>
</gene>
<keyword evidence="13" id="KW-1185">Reference proteome</keyword>
<accession>A0A4V4NG58</accession>
<dbReference type="Proteomes" id="UP000307173">
    <property type="component" value="Unassembled WGS sequence"/>
</dbReference>
<keyword evidence="8" id="KW-0028">Amino-acid biosynthesis</keyword>
<evidence type="ECO:0000256" key="3">
    <source>
        <dbReference type="ARBA" id="ARBA00005024"/>
    </source>
</evidence>
<evidence type="ECO:0000313" key="12">
    <source>
        <dbReference type="EMBL" id="TID30690.1"/>
    </source>
</evidence>
<evidence type="ECO:0000256" key="1">
    <source>
        <dbReference type="ARBA" id="ARBA00001933"/>
    </source>
</evidence>
<dbReference type="AlphaFoldDB" id="A0A4V4NG58"/>
<proteinExistence type="inferred from homology"/>
<dbReference type="InterPro" id="IPR015422">
    <property type="entry name" value="PyrdxlP-dep_Trfase_small"/>
</dbReference>
<dbReference type="GO" id="GO:0042802">
    <property type="term" value="F:identical protein binding"/>
    <property type="evidence" value="ECO:0007669"/>
    <property type="project" value="TreeGrafter"/>
</dbReference>
<dbReference type="InterPro" id="IPR050103">
    <property type="entry name" value="Class-III_PLP-dep_AT"/>
</dbReference>
<evidence type="ECO:0000256" key="4">
    <source>
        <dbReference type="ARBA" id="ARBA00008954"/>
    </source>
</evidence>
<comment type="cofactor">
    <cofactor evidence="1">
        <name>pyridoxal 5'-phosphate</name>
        <dbReference type="ChEBI" id="CHEBI:597326"/>
    </cofactor>
</comment>
<evidence type="ECO:0000256" key="6">
    <source>
        <dbReference type="ARBA" id="ARBA00021753"/>
    </source>
</evidence>
<name>A0A4V4NG58_9ASCO</name>
<dbReference type="PANTHER" id="PTHR11986">
    <property type="entry name" value="AMINOTRANSFERASE CLASS III"/>
    <property type="match status" value="1"/>
</dbReference>
<dbReference type="EC" id="2.6.1.11" evidence="5"/>
<dbReference type="PROSITE" id="PS00600">
    <property type="entry name" value="AA_TRANSFER_CLASS_3"/>
    <property type="match status" value="1"/>
</dbReference>